<dbReference type="EMBL" id="JAUJYO010000018">
    <property type="protein sequence ID" value="KAK1289558.1"/>
    <property type="molecule type" value="Genomic_DNA"/>
</dbReference>
<accession>A0AAV9CK35</accession>
<evidence type="ECO:0000313" key="1">
    <source>
        <dbReference type="EMBL" id="KAK1289558.1"/>
    </source>
</evidence>
<dbReference type="AlphaFoldDB" id="A0AAV9CK35"/>
<proteinExistence type="predicted"/>
<reference evidence="1" key="1">
    <citation type="journal article" date="2023" name="Nat. Commun.">
        <title>Diploid and tetraploid genomes of Acorus and the evolution of monocots.</title>
        <authorList>
            <person name="Ma L."/>
            <person name="Liu K.W."/>
            <person name="Li Z."/>
            <person name="Hsiao Y.Y."/>
            <person name="Qi Y."/>
            <person name="Fu T."/>
            <person name="Tang G.D."/>
            <person name="Zhang D."/>
            <person name="Sun W.H."/>
            <person name="Liu D.K."/>
            <person name="Li Y."/>
            <person name="Chen G.Z."/>
            <person name="Liu X.D."/>
            <person name="Liao X.Y."/>
            <person name="Jiang Y.T."/>
            <person name="Yu X."/>
            <person name="Hao Y."/>
            <person name="Huang J."/>
            <person name="Zhao X.W."/>
            <person name="Ke S."/>
            <person name="Chen Y.Y."/>
            <person name="Wu W.L."/>
            <person name="Hsu J.L."/>
            <person name="Lin Y.F."/>
            <person name="Huang M.D."/>
            <person name="Li C.Y."/>
            <person name="Huang L."/>
            <person name="Wang Z.W."/>
            <person name="Zhao X."/>
            <person name="Zhong W.Y."/>
            <person name="Peng D.H."/>
            <person name="Ahmad S."/>
            <person name="Lan S."/>
            <person name="Zhang J.S."/>
            <person name="Tsai W.C."/>
            <person name="Van de Peer Y."/>
            <person name="Liu Z.J."/>
        </authorList>
    </citation>
    <scope>NUCLEOTIDE SEQUENCE</scope>
    <source>
        <strain evidence="1">CP</strain>
    </source>
</reference>
<organism evidence="1 2">
    <name type="scientific">Acorus calamus</name>
    <name type="common">Sweet flag</name>
    <dbReference type="NCBI Taxonomy" id="4465"/>
    <lineage>
        <taxon>Eukaryota</taxon>
        <taxon>Viridiplantae</taxon>
        <taxon>Streptophyta</taxon>
        <taxon>Embryophyta</taxon>
        <taxon>Tracheophyta</taxon>
        <taxon>Spermatophyta</taxon>
        <taxon>Magnoliopsida</taxon>
        <taxon>Liliopsida</taxon>
        <taxon>Acoraceae</taxon>
        <taxon>Acorus</taxon>
    </lineage>
</organism>
<dbReference type="Proteomes" id="UP001180020">
    <property type="component" value="Unassembled WGS sequence"/>
</dbReference>
<name>A0AAV9CK35_ACOCL</name>
<gene>
    <name evidence="1" type="ORF">QJS10_CPB18g01181</name>
</gene>
<reference evidence="1" key="2">
    <citation type="submission" date="2023-06" db="EMBL/GenBank/DDBJ databases">
        <authorList>
            <person name="Ma L."/>
            <person name="Liu K.-W."/>
            <person name="Li Z."/>
            <person name="Hsiao Y.-Y."/>
            <person name="Qi Y."/>
            <person name="Fu T."/>
            <person name="Tang G."/>
            <person name="Zhang D."/>
            <person name="Sun W.-H."/>
            <person name="Liu D.-K."/>
            <person name="Li Y."/>
            <person name="Chen G.-Z."/>
            <person name="Liu X.-D."/>
            <person name="Liao X.-Y."/>
            <person name="Jiang Y.-T."/>
            <person name="Yu X."/>
            <person name="Hao Y."/>
            <person name="Huang J."/>
            <person name="Zhao X.-W."/>
            <person name="Ke S."/>
            <person name="Chen Y.-Y."/>
            <person name="Wu W.-L."/>
            <person name="Hsu J.-L."/>
            <person name="Lin Y.-F."/>
            <person name="Huang M.-D."/>
            <person name="Li C.-Y."/>
            <person name="Huang L."/>
            <person name="Wang Z.-W."/>
            <person name="Zhao X."/>
            <person name="Zhong W.-Y."/>
            <person name="Peng D.-H."/>
            <person name="Ahmad S."/>
            <person name="Lan S."/>
            <person name="Zhang J.-S."/>
            <person name="Tsai W.-C."/>
            <person name="Van De Peer Y."/>
            <person name="Liu Z.-J."/>
        </authorList>
    </citation>
    <scope>NUCLEOTIDE SEQUENCE</scope>
    <source>
        <strain evidence="1">CP</strain>
        <tissue evidence="1">Leaves</tissue>
    </source>
</reference>
<keyword evidence="2" id="KW-1185">Reference proteome</keyword>
<evidence type="ECO:0000313" key="2">
    <source>
        <dbReference type="Proteomes" id="UP001180020"/>
    </source>
</evidence>
<comment type="caution">
    <text evidence="1">The sequence shown here is derived from an EMBL/GenBank/DDBJ whole genome shotgun (WGS) entry which is preliminary data.</text>
</comment>
<sequence length="83" mass="9366">MLHHHHQDNQTTTAPSPVDLNFLNENYWRRSSATSASSTLLRTAQAPVTVSFPPPHVYCSCYKLKLGEIVTTIPPSILHVQRR</sequence>
<protein>
    <submittedName>
        <fullName evidence="1">Uncharacterized protein</fullName>
    </submittedName>
</protein>